<accession>A0A6L2M6X5</accession>
<protein>
    <recommendedName>
        <fullName evidence="3">Xylulose kinase-1</fullName>
    </recommendedName>
</protein>
<dbReference type="AlphaFoldDB" id="A0A6L2M6X5"/>
<comment type="caution">
    <text evidence="2">The sequence shown here is derived from an EMBL/GenBank/DDBJ whole genome shotgun (WGS) entry which is preliminary data.</text>
</comment>
<evidence type="ECO:0008006" key="3">
    <source>
        <dbReference type="Google" id="ProtNLM"/>
    </source>
</evidence>
<dbReference type="EMBL" id="BKCJ010005979">
    <property type="protein sequence ID" value="GEU69681.1"/>
    <property type="molecule type" value="Genomic_DNA"/>
</dbReference>
<organism evidence="2">
    <name type="scientific">Tanacetum cinerariifolium</name>
    <name type="common">Dalmatian daisy</name>
    <name type="synonym">Chrysanthemum cinerariifolium</name>
    <dbReference type="NCBI Taxonomy" id="118510"/>
    <lineage>
        <taxon>Eukaryota</taxon>
        <taxon>Viridiplantae</taxon>
        <taxon>Streptophyta</taxon>
        <taxon>Embryophyta</taxon>
        <taxon>Tracheophyta</taxon>
        <taxon>Spermatophyta</taxon>
        <taxon>Magnoliopsida</taxon>
        <taxon>eudicotyledons</taxon>
        <taxon>Gunneridae</taxon>
        <taxon>Pentapetalae</taxon>
        <taxon>asterids</taxon>
        <taxon>campanulids</taxon>
        <taxon>Asterales</taxon>
        <taxon>Asteraceae</taxon>
        <taxon>Asteroideae</taxon>
        <taxon>Anthemideae</taxon>
        <taxon>Anthemidinae</taxon>
        <taxon>Tanacetum</taxon>
    </lineage>
</organism>
<evidence type="ECO:0000313" key="2">
    <source>
        <dbReference type="EMBL" id="GEU69681.1"/>
    </source>
</evidence>
<reference evidence="2" key="1">
    <citation type="journal article" date="2019" name="Sci. Rep.">
        <title>Draft genome of Tanacetum cinerariifolium, the natural source of mosquito coil.</title>
        <authorList>
            <person name="Yamashiro T."/>
            <person name="Shiraishi A."/>
            <person name="Satake H."/>
            <person name="Nakayama K."/>
        </authorList>
    </citation>
    <scope>NUCLEOTIDE SEQUENCE</scope>
</reference>
<sequence length="344" mass="39718">MSTLKFVDVYNLVVFLSKPTECEGFEQIVNFLNVNPIKYALTVNPTVCTSCIEQFWAIVKAKTVNGEGQLQALADGKKIIIIGSTIRRYLQLEDVEGVDCLPKAVIFKLLALIGDLEYKDAEGVDCLPNVTIFEQLTLMGFVHVILDKQLEGMSNHNRIYVSPSHTKKIFENTRRKQRPRKTKRKDIELPQTSGPTTNVADKAVNVEMNDSLVRVATTTSNIKAEEDVETLWKLVKAKYGSSRPERDYERVVWGDLKVMFKPHIEDEVWKMQQRYNVVRWTLFNSCRVHCLSFQSGHIYMLVEKRYPLTQVTITDMLNKKLHTDYFDEMTYQLLKLITKQLKNK</sequence>
<gene>
    <name evidence="2" type="ORF">Tci_041659</name>
</gene>
<name>A0A6L2M6X5_TANCI</name>
<feature type="region of interest" description="Disordered" evidence="1">
    <location>
        <begin position="172"/>
        <end position="198"/>
    </location>
</feature>
<feature type="compositionally biased region" description="Basic residues" evidence="1">
    <location>
        <begin position="175"/>
        <end position="184"/>
    </location>
</feature>
<evidence type="ECO:0000256" key="1">
    <source>
        <dbReference type="SAM" id="MobiDB-lite"/>
    </source>
</evidence>
<proteinExistence type="predicted"/>